<dbReference type="PATRIC" id="fig|294.195.peg.6280"/>
<name>A0A109KL29_PSEFL</name>
<feature type="region of interest" description="Disordered" evidence="1">
    <location>
        <begin position="410"/>
        <end position="429"/>
    </location>
</feature>
<dbReference type="RefSeq" id="WP_060766356.1">
    <property type="nucleotide sequence ID" value="NZ_LCYC01000062.1"/>
</dbReference>
<dbReference type="InterPro" id="IPR014914">
    <property type="entry name" value="RES_dom"/>
</dbReference>
<evidence type="ECO:0000313" key="3">
    <source>
        <dbReference type="EMBL" id="KWV71213.1"/>
    </source>
</evidence>
<dbReference type="SMART" id="SM00953">
    <property type="entry name" value="RES"/>
    <property type="match status" value="1"/>
</dbReference>
<evidence type="ECO:0000256" key="1">
    <source>
        <dbReference type="SAM" id="MobiDB-lite"/>
    </source>
</evidence>
<dbReference type="Proteomes" id="UP000063434">
    <property type="component" value="Unassembled WGS sequence"/>
</dbReference>
<dbReference type="AlphaFoldDB" id="A0A109KL29"/>
<dbReference type="Pfam" id="PF08808">
    <property type="entry name" value="RES"/>
    <property type="match status" value="1"/>
</dbReference>
<accession>A0A109KL29</accession>
<dbReference type="EMBL" id="LCYC01000062">
    <property type="protein sequence ID" value="KWV71213.1"/>
    <property type="molecule type" value="Genomic_DNA"/>
</dbReference>
<protein>
    <submittedName>
        <fullName evidence="3">RES domain protein</fullName>
    </submittedName>
</protein>
<proteinExistence type="predicted"/>
<feature type="domain" description="RES" evidence="2">
    <location>
        <begin position="210"/>
        <end position="368"/>
    </location>
</feature>
<evidence type="ECO:0000313" key="4">
    <source>
        <dbReference type="Proteomes" id="UP000063434"/>
    </source>
</evidence>
<feature type="compositionally biased region" description="Acidic residues" evidence="1">
    <location>
        <begin position="416"/>
        <end position="429"/>
    </location>
</feature>
<sequence>MDEDLICHKCLNEAYLIGLIRRTGVAAECSFCLKRRKAISFENLVGMVDDVLQKYCHPGAIYDQYDDNGKRSETEQTGDPLIFHVAELLGLDEDDPVVERVLGDLNENSLYDIMQGGEARYSDYENYVWRVIRPREAEARWLKFQAEMKHGNRFFSRHAKDFLDWLFRGISSFKSPDSSMPVIRELVDNEVFRARRCDSTSEYDSIINEPAAQLGPPPKEAAGAGRMNPKGLAAFYGAFDRKTCVAELRPPVGGRVVSGKFKLTRPVRVLDFIALDEAYEARPLSTFEADYEEQMGRRIFLKTLHAKITVPVLPNQEHEYLATQVMAEYLATQFDPPLDGVLFASAQVRKGTNLTLFNHAVVISLEPTIAFTNLDDLLSNCPPQTPAIEYVPDTLVRHNICRVRFITEDSKREDGQPETDEYYDDWDDY</sequence>
<evidence type="ECO:0000259" key="2">
    <source>
        <dbReference type="SMART" id="SM00953"/>
    </source>
</evidence>
<organism evidence="3 4">
    <name type="scientific">Pseudomonas fluorescens</name>
    <dbReference type="NCBI Taxonomy" id="294"/>
    <lineage>
        <taxon>Bacteria</taxon>
        <taxon>Pseudomonadati</taxon>
        <taxon>Pseudomonadota</taxon>
        <taxon>Gammaproteobacteria</taxon>
        <taxon>Pseudomonadales</taxon>
        <taxon>Pseudomonadaceae</taxon>
        <taxon>Pseudomonas</taxon>
    </lineage>
</organism>
<reference evidence="3 4" key="1">
    <citation type="submission" date="2015-05" db="EMBL/GenBank/DDBJ databases">
        <title>A genomic and transcriptomic approach to investigate the blue pigment phenotype in Pseudomonas fluorescens.</title>
        <authorList>
            <person name="Andreani N.A."/>
            <person name="Cardazzo B."/>
        </authorList>
    </citation>
    <scope>NUCLEOTIDE SEQUENCE [LARGE SCALE GENOMIC DNA]</scope>
    <source>
        <strain evidence="3 4">Ps_40</strain>
    </source>
</reference>
<comment type="caution">
    <text evidence="3">The sequence shown here is derived from an EMBL/GenBank/DDBJ whole genome shotgun (WGS) entry which is preliminary data.</text>
</comment>
<gene>
    <name evidence="3" type="ORF">PFL603g_05896</name>
</gene>